<keyword evidence="2" id="KW-0472">Membrane</keyword>
<reference evidence="4 5" key="1">
    <citation type="submission" date="2022-04" db="EMBL/GenBank/DDBJ databases">
        <title>The arsenic-methylating capacity of Chitinophaga filiformis YT5 during chitin decomposition.</title>
        <authorList>
            <person name="Chen G."/>
            <person name="Liang Y."/>
        </authorList>
    </citation>
    <scope>NUCLEOTIDE SEQUENCE [LARGE SCALE GENOMIC DNA]</scope>
    <source>
        <strain evidence="4 5">YT5</strain>
    </source>
</reference>
<dbReference type="InterPro" id="IPR019734">
    <property type="entry name" value="TPR_rpt"/>
</dbReference>
<evidence type="ECO:0000313" key="5">
    <source>
        <dbReference type="Proteomes" id="UP000830198"/>
    </source>
</evidence>
<dbReference type="SUPFAM" id="SSF48452">
    <property type="entry name" value="TPR-like"/>
    <property type="match status" value="1"/>
</dbReference>
<keyword evidence="2" id="KW-1133">Transmembrane helix</keyword>
<evidence type="ECO:0000256" key="2">
    <source>
        <dbReference type="SAM" id="Phobius"/>
    </source>
</evidence>
<feature type="coiled-coil region" evidence="1">
    <location>
        <begin position="382"/>
        <end position="409"/>
    </location>
</feature>
<feature type="chain" id="PRO_5047193709" description="HTH luxR-type domain-containing protein" evidence="3">
    <location>
        <begin position="19"/>
        <end position="622"/>
    </location>
</feature>
<feature type="signal peptide" evidence="3">
    <location>
        <begin position="1"/>
        <end position="18"/>
    </location>
</feature>
<dbReference type="InterPro" id="IPR016032">
    <property type="entry name" value="Sig_transdc_resp-reg_C-effctor"/>
</dbReference>
<gene>
    <name evidence="4" type="ORF">MYF79_31390</name>
</gene>
<proteinExistence type="predicted"/>
<dbReference type="InterPro" id="IPR036388">
    <property type="entry name" value="WH-like_DNA-bd_sf"/>
</dbReference>
<keyword evidence="5" id="KW-1185">Reference proteome</keyword>
<evidence type="ECO:0000313" key="4">
    <source>
        <dbReference type="EMBL" id="UPK69470.1"/>
    </source>
</evidence>
<keyword evidence="1" id="KW-0175">Coiled coil</keyword>
<sequence length="622" mass="72091">MKSLLSIFICLTCLGSFAQTRLSDSLQSVIDHPQISGQEKAVLLNRLAEFYRVNKEYAKAINTARKSISLSSGIKNYTEATKAYLVLLNSRISAQELSNIKPLSDTLVLTANKANAPVALAYAYYGQALLFKVLEHPETVLKYCQMALTSLEKQHDPYIAAKVYYQLYAVNSNWNNGDQAYHYASLATENALNTTDYTLLSNCYNAMSTAYEYKYEAHHQQEALDSILYFLNKSEQLYTRYPGQLNNYAYAITCINIASYYQRFASPTDSKAQGIYYANTARAVLRDAPNSQEVIASSLGILSEYARRDGKDREVEHYLLEAYEVMLTQQSPYYYTMINVTKGLAAFYEGQRDYKNALKFQQLVNEYSSKNFDQQKALKAQKLEIEYQTEKANNELRFLKEREKSQQQKNFLYTCIAIASSLLLFFLFRSYHFRLRYSLQREKQLELEKQDSELQLKLEKEEQARLKAEQQLLEVQQQQLKKEVMANALQLEHKNQMLYNLKDKLAGGDEVNIKKILKEEMILDNDFEQAKLQIQQVHVDFFQLLNERAQRKLTLLDLKLCAYVYLQMDTRQIAQLMHVEAKSVRMSRYRIKQKLGLDKDEDLNAFLQSLNENIRGNRTTES</sequence>
<dbReference type="SUPFAM" id="SSF46894">
    <property type="entry name" value="C-terminal effector domain of the bipartite response regulators"/>
    <property type="match status" value="1"/>
</dbReference>
<dbReference type="Gene3D" id="1.25.40.10">
    <property type="entry name" value="Tetratricopeptide repeat domain"/>
    <property type="match status" value="1"/>
</dbReference>
<name>A0ABY4I063_CHIFI</name>
<dbReference type="Gene3D" id="1.10.10.10">
    <property type="entry name" value="Winged helix-like DNA-binding domain superfamily/Winged helix DNA-binding domain"/>
    <property type="match status" value="1"/>
</dbReference>
<evidence type="ECO:0008006" key="6">
    <source>
        <dbReference type="Google" id="ProtNLM"/>
    </source>
</evidence>
<evidence type="ECO:0000256" key="3">
    <source>
        <dbReference type="SAM" id="SignalP"/>
    </source>
</evidence>
<protein>
    <recommendedName>
        <fullName evidence="6">HTH luxR-type domain-containing protein</fullName>
    </recommendedName>
</protein>
<feature type="transmembrane region" description="Helical" evidence="2">
    <location>
        <begin position="411"/>
        <end position="431"/>
    </location>
</feature>
<dbReference type="Proteomes" id="UP000830198">
    <property type="component" value="Chromosome"/>
</dbReference>
<dbReference type="SMART" id="SM00028">
    <property type="entry name" value="TPR"/>
    <property type="match status" value="2"/>
</dbReference>
<evidence type="ECO:0000256" key="1">
    <source>
        <dbReference type="SAM" id="Coils"/>
    </source>
</evidence>
<keyword evidence="3" id="KW-0732">Signal</keyword>
<accession>A0ABY4I063</accession>
<feature type="coiled-coil region" evidence="1">
    <location>
        <begin position="442"/>
        <end position="483"/>
    </location>
</feature>
<keyword evidence="2" id="KW-0812">Transmembrane</keyword>
<organism evidence="4 5">
    <name type="scientific">Chitinophaga filiformis</name>
    <name type="common">Myxococcus filiformis</name>
    <name type="synonym">Flexibacter filiformis</name>
    <dbReference type="NCBI Taxonomy" id="104663"/>
    <lineage>
        <taxon>Bacteria</taxon>
        <taxon>Pseudomonadati</taxon>
        <taxon>Bacteroidota</taxon>
        <taxon>Chitinophagia</taxon>
        <taxon>Chitinophagales</taxon>
        <taxon>Chitinophagaceae</taxon>
        <taxon>Chitinophaga</taxon>
    </lineage>
</organism>
<dbReference type="RefSeq" id="WP_247811760.1">
    <property type="nucleotide sequence ID" value="NZ_CP095855.1"/>
</dbReference>
<dbReference type="InterPro" id="IPR011990">
    <property type="entry name" value="TPR-like_helical_dom_sf"/>
</dbReference>
<dbReference type="EMBL" id="CP095855">
    <property type="protein sequence ID" value="UPK69470.1"/>
    <property type="molecule type" value="Genomic_DNA"/>
</dbReference>